<dbReference type="PANTHER" id="PTHR33361">
    <property type="entry name" value="GLR0591 PROTEIN"/>
    <property type="match status" value="1"/>
</dbReference>
<evidence type="ECO:0000313" key="2">
    <source>
        <dbReference type="EMBL" id="QEC62866.1"/>
    </source>
</evidence>
<keyword evidence="3" id="KW-1185">Reference proteome</keyword>
<keyword evidence="1" id="KW-0732">Signal</keyword>
<dbReference type="InterPro" id="IPR010281">
    <property type="entry name" value="DUF885"/>
</dbReference>
<feature type="chain" id="PRO_5022689414" evidence="1">
    <location>
        <begin position="20"/>
        <end position="430"/>
    </location>
</feature>
<dbReference type="RefSeq" id="WP_147031443.1">
    <property type="nucleotide sequence ID" value="NZ_CP042436.1"/>
</dbReference>
<dbReference type="EMBL" id="CP042436">
    <property type="protein sequence ID" value="QEC62866.1"/>
    <property type="molecule type" value="Genomic_DNA"/>
</dbReference>
<reference evidence="2 3" key="1">
    <citation type="journal article" date="2017" name="Curr. Microbiol.">
        <title>Mucilaginibacter ginsenosidivorans sp. nov., Isolated from Soil of Ginseng Field.</title>
        <authorList>
            <person name="Kim M.M."/>
            <person name="Siddiqi M.Z."/>
            <person name="Im W.T."/>
        </authorList>
    </citation>
    <scope>NUCLEOTIDE SEQUENCE [LARGE SCALE GENOMIC DNA]</scope>
    <source>
        <strain evidence="2 3">Gsoil 3017</strain>
    </source>
</reference>
<gene>
    <name evidence="2" type="ORF">FRZ54_09840</name>
</gene>
<accession>A0A5B8UWU4</accession>
<dbReference type="PANTHER" id="PTHR33361:SF2">
    <property type="entry name" value="DUF885 DOMAIN-CONTAINING PROTEIN"/>
    <property type="match status" value="1"/>
</dbReference>
<dbReference type="AlphaFoldDB" id="A0A5B8UWU4"/>
<evidence type="ECO:0000313" key="3">
    <source>
        <dbReference type="Proteomes" id="UP000321479"/>
    </source>
</evidence>
<sequence length="430" mass="49814">MKKVLLCCFILTLALVAPAQNQKFGAFTKKFVSGYRDLHIPDLELSYVSGLQHIGSAEAVQKQLDFFKSVKMQLAAFDPKTLSRSQKTDYELIEYETGLNLERLTLETEWVKDPPGKISTGGIITVPNGKAWYVYLLKRWVSMDVTPDQIYQFGLGEVERVKGHIEAVRKQTGLSEDAFYKHLDDAEFFTSDPQEVQRSFEHTRSVVYSNLHKLFSDTVVPLLKIEKGAAQQLAQTPGYYGNNTFYYNLFDKPYNKRQYDWLFIHEGVPGHHYQSNIASSAKVSDVQQLFFYIGFAEGWGAYAEELGKDLGVYQTPYDELGKWQWDIVRSVRVPMDVGLNYYGWTDQQALDFWKKNIRGQDDIAMREIARIRRWPAQVVTYKYGALQLLQWKEELRKKQGAKFNIKDFHDRVLNHGSLPLFMVKENVFRK</sequence>
<protein>
    <submittedName>
        <fullName evidence="2">DUF885 domain-containing protein</fullName>
    </submittedName>
</protein>
<dbReference type="Pfam" id="PF05960">
    <property type="entry name" value="DUF885"/>
    <property type="match status" value="1"/>
</dbReference>
<name>A0A5B8UWU4_9SPHI</name>
<dbReference type="Proteomes" id="UP000321479">
    <property type="component" value="Chromosome"/>
</dbReference>
<dbReference type="OrthoDB" id="9760040at2"/>
<feature type="signal peptide" evidence="1">
    <location>
        <begin position="1"/>
        <end position="19"/>
    </location>
</feature>
<proteinExistence type="predicted"/>
<dbReference type="KEGG" id="mgin:FRZ54_09840"/>
<organism evidence="2 3">
    <name type="scientific">Mucilaginibacter ginsenosidivorans</name>
    <dbReference type="NCBI Taxonomy" id="398053"/>
    <lineage>
        <taxon>Bacteria</taxon>
        <taxon>Pseudomonadati</taxon>
        <taxon>Bacteroidota</taxon>
        <taxon>Sphingobacteriia</taxon>
        <taxon>Sphingobacteriales</taxon>
        <taxon>Sphingobacteriaceae</taxon>
        <taxon>Mucilaginibacter</taxon>
    </lineage>
</organism>
<evidence type="ECO:0000256" key="1">
    <source>
        <dbReference type="SAM" id="SignalP"/>
    </source>
</evidence>